<accession>A0A1T4X090</accession>
<organism evidence="2 3">
    <name type="scientific">Thiothrix eikelboomii</name>
    <dbReference type="NCBI Taxonomy" id="92487"/>
    <lineage>
        <taxon>Bacteria</taxon>
        <taxon>Pseudomonadati</taxon>
        <taxon>Pseudomonadota</taxon>
        <taxon>Gammaproteobacteria</taxon>
        <taxon>Thiotrichales</taxon>
        <taxon>Thiotrichaceae</taxon>
        <taxon>Thiothrix</taxon>
    </lineage>
</organism>
<feature type="transmembrane region" description="Helical" evidence="1">
    <location>
        <begin position="348"/>
        <end position="374"/>
    </location>
</feature>
<dbReference type="RefSeq" id="WP_078922817.1">
    <property type="nucleotide sequence ID" value="NZ_FUYB01000011.1"/>
</dbReference>
<evidence type="ECO:0008006" key="4">
    <source>
        <dbReference type="Google" id="ProtNLM"/>
    </source>
</evidence>
<dbReference type="STRING" id="92487.SAMN02745130_02344"/>
<evidence type="ECO:0000256" key="1">
    <source>
        <dbReference type="SAM" id="Phobius"/>
    </source>
</evidence>
<keyword evidence="1" id="KW-0812">Transmembrane</keyword>
<keyword evidence="3" id="KW-1185">Reference proteome</keyword>
<keyword evidence="1" id="KW-0472">Membrane</keyword>
<reference evidence="2 3" key="1">
    <citation type="submission" date="2017-02" db="EMBL/GenBank/DDBJ databases">
        <authorList>
            <person name="Peterson S.W."/>
        </authorList>
    </citation>
    <scope>NUCLEOTIDE SEQUENCE [LARGE SCALE GENOMIC DNA]</scope>
    <source>
        <strain evidence="2 3">ATCC 49788</strain>
    </source>
</reference>
<proteinExistence type="predicted"/>
<dbReference type="Proteomes" id="UP000190460">
    <property type="component" value="Unassembled WGS sequence"/>
</dbReference>
<name>A0A1T4X090_9GAMM</name>
<dbReference type="EMBL" id="FUYB01000011">
    <property type="protein sequence ID" value="SKA83022.1"/>
    <property type="molecule type" value="Genomic_DNA"/>
</dbReference>
<feature type="transmembrane region" description="Helical" evidence="1">
    <location>
        <begin position="261"/>
        <end position="280"/>
    </location>
</feature>
<feature type="transmembrane region" description="Helical" evidence="1">
    <location>
        <begin position="207"/>
        <end position="230"/>
    </location>
</feature>
<gene>
    <name evidence="2" type="ORF">SAMN02745130_02344</name>
</gene>
<feature type="transmembrane region" description="Helical" evidence="1">
    <location>
        <begin position="151"/>
        <end position="176"/>
    </location>
</feature>
<dbReference type="OrthoDB" id="183980at2"/>
<sequence>MKLTDLSIQVRQRSHWEAIDLGFSLVQQHWRALIIPYTLLVILIAIPVWLILPEAYLWVASLIIWWLKPLYDRLLLHSLSRQLFNQTTTTAEAFSALPQLIRHTGLWSALSYRRFSFSRSYNLAIWQLEGLSGQARRKRQELIYLQGHSNAVWLTIACVHLEWIVLFSLYMLILIFDPSGATWEHIKSLFRGELEMDTQYWRSLLDFVFLILTILAIEPFYVAAGFMLYINRRTQLEAWDLEIAFRNLGERLAGLTKVNHSGLASLLIILVTSGLILSLTPPVNAQTLTKTEAHEVLAAERLPAEQATAKINEVMQLEELNSRRKISTWIPKDKTAKQEEENQLPEGLIQLVASIFKTLLWIGAFLAFILALIYRQKIFALLSPLRQPTKRAPAPEVLFGLDLRPESLPEDIAGTARRLWEAGQAREALSLLYRGALVILTHQEQLAIHTSHTEGDILKLAKSATAPERYAYLRTLTQLWQRIAYAHRIPETRELLPLFEGWPAFQTPRVELASSEVAP</sequence>
<feature type="transmembrane region" description="Helical" evidence="1">
    <location>
        <begin position="30"/>
        <end position="49"/>
    </location>
</feature>
<evidence type="ECO:0000313" key="2">
    <source>
        <dbReference type="EMBL" id="SKA83022.1"/>
    </source>
</evidence>
<dbReference type="AlphaFoldDB" id="A0A1T4X090"/>
<keyword evidence="1" id="KW-1133">Transmembrane helix</keyword>
<evidence type="ECO:0000313" key="3">
    <source>
        <dbReference type="Proteomes" id="UP000190460"/>
    </source>
</evidence>
<protein>
    <recommendedName>
        <fullName evidence="4">DUF4129 domain-containing protein</fullName>
    </recommendedName>
</protein>